<name>A0A916WLR4_9BURK</name>
<dbReference type="Pfam" id="PF13567">
    <property type="entry name" value="DUF4131"/>
    <property type="match status" value="1"/>
</dbReference>
<dbReference type="AlphaFoldDB" id="A0A916WLR4"/>
<dbReference type="SUPFAM" id="SSF56281">
    <property type="entry name" value="Metallo-hydrolase/oxidoreductase"/>
    <property type="match status" value="1"/>
</dbReference>
<evidence type="ECO:0000256" key="2">
    <source>
        <dbReference type="ARBA" id="ARBA00022475"/>
    </source>
</evidence>
<dbReference type="Pfam" id="PF00753">
    <property type="entry name" value="Lactamase_B"/>
    <property type="match status" value="1"/>
</dbReference>
<keyword evidence="9" id="KW-1185">Reference proteome</keyword>
<gene>
    <name evidence="8" type="ORF">GCM10011496_36480</name>
</gene>
<comment type="caution">
    <text evidence="8">The sequence shown here is derived from an EMBL/GenBank/DDBJ whole genome shotgun (WGS) entry which is preliminary data.</text>
</comment>
<keyword evidence="2" id="KW-1003">Cell membrane</keyword>
<evidence type="ECO:0000256" key="6">
    <source>
        <dbReference type="SAM" id="Phobius"/>
    </source>
</evidence>
<dbReference type="GO" id="GO:0030420">
    <property type="term" value="P:establishment of competence for transformation"/>
    <property type="evidence" value="ECO:0007669"/>
    <property type="project" value="InterPro"/>
</dbReference>
<feature type="transmembrane region" description="Helical" evidence="6">
    <location>
        <begin position="49"/>
        <end position="69"/>
    </location>
</feature>
<dbReference type="PANTHER" id="PTHR30619:SF1">
    <property type="entry name" value="RECOMBINATION PROTEIN 2"/>
    <property type="match status" value="1"/>
</dbReference>
<dbReference type="NCBIfam" id="TIGR00360">
    <property type="entry name" value="ComEC_N-term"/>
    <property type="match status" value="1"/>
</dbReference>
<dbReference type="Gene3D" id="3.60.15.10">
    <property type="entry name" value="Ribonuclease Z/Hydroxyacylglutathione hydrolase-like"/>
    <property type="match status" value="1"/>
</dbReference>
<dbReference type="NCBIfam" id="TIGR00361">
    <property type="entry name" value="ComEC_Rec2"/>
    <property type="match status" value="1"/>
</dbReference>
<dbReference type="InterPro" id="IPR004477">
    <property type="entry name" value="ComEC_N"/>
</dbReference>
<dbReference type="InterPro" id="IPR035681">
    <property type="entry name" value="ComA-like_MBL"/>
</dbReference>
<dbReference type="Proteomes" id="UP000620596">
    <property type="component" value="Unassembled WGS sequence"/>
</dbReference>
<reference evidence="8" key="1">
    <citation type="journal article" date="2014" name="Int. J. Syst. Evol. Microbiol.">
        <title>Complete genome sequence of Corynebacterium casei LMG S-19264T (=DSM 44701T), isolated from a smear-ripened cheese.</title>
        <authorList>
            <consortium name="US DOE Joint Genome Institute (JGI-PGF)"/>
            <person name="Walter F."/>
            <person name="Albersmeier A."/>
            <person name="Kalinowski J."/>
            <person name="Ruckert C."/>
        </authorList>
    </citation>
    <scope>NUCLEOTIDE SEQUENCE</scope>
    <source>
        <strain evidence="8">CGMCC 1.15322</strain>
    </source>
</reference>
<feature type="transmembrane region" description="Helical" evidence="6">
    <location>
        <begin position="373"/>
        <end position="406"/>
    </location>
</feature>
<sequence length="853" mass="91900">MWGAIFCGFVAGAALQLQQSALLQATVYGALLLGSAALVPVCFRLSQAAVWGLRAVAVLVLAAGLGFGLTGLRAVIFQTGALAPALEGRDIEVTGRVVAMPQRSDDGLRFRFAIESARLEGQPVRLPPQIYLGWYAGFGFREPVTGASGPDNPDASGGPAAALALQRPPPALRAGEHWRMTVRLKAPHGNSNPHGFDYELWLWEQGVQATGYVRAGPRDPAPVRLADGWRHPVERLRQSLRDAVYARVADRQLAGVVAALLVGDQNAIERADWDVFRATGVAHLMSISGLHITMFAWLAAQGIAWLWRRSARWTPALCLALPAGSAGVRGGLLLAAGYALLSGWGVPAQRTVWMLATVVLLRQSGKRWPWPQVWLLAMAVVVAFDPWALLQAGFWLSFVAVGVLFAAGRDARDDEITGNSAINSGANDPQFAWAEGKNNLVFLRWRAWLPQGVLLAVGAILRAAREQWIVTLALAPLSLLLFNQVSLVGLLANGLAIPWVTLVVTPLTMLGVFWAPLWEAAAAAVAALMLFLQWLARWPLASISVAAAPLWCAVAGVAGGLLLALRLPWHWRVLGVPLLLPVLLWQPLRPAPGQFELIAADVGQGNALVVRTARHALVYDTGPRFSRESDAGHRVLVPLLRALGESVDTLMLSHRDADHIGGAPAVLAMQPQAALLSSIEDGHPLQALRPSRRCAAGQHWTWDGVDFEVLHPQAGDYETPQKSNAMSCVLRISNGNRAALLAGDIELAQEQRLVASGVNLKADLLLVPHHGSKTSSSPAFLDAVQPGLALAQAGYRNRFGHPAAPVLERYRERRIAVFASPACGAATWTSGQPDMVRCQRQTGLRYWHHRPPD</sequence>
<evidence type="ECO:0000256" key="4">
    <source>
        <dbReference type="ARBA" id="ARBA00022989"/>
    </source>
</evidence>
<dbReference type="Pfam" id="PF03772">
    <property type="entry name" value="Competence"/>
    <property type="match status" value="1"/>
</dbReference>
<keyword evidence="5 6" id="KW-0472">Membrane</keyword>
<dbReference type="InterPro" id="IPR001279">
    <property type="entry name" value="Metallo-B-lactamas"/>
</dbReference>
<feature type="transmembrane region" description="Helical" evidence="6">
    <location>
        <begin position="282"/>
        <end position="307"/>
    </location>
</feature>
<dbReference type="EMBL" id="BMIG01000018">
    <property type="protein sequence ID" value="GGB12282.1"/>
    <property type="molecule type" value="Genomic_DNA"/>
</dbReference>
<keyword evidence="3 6" id="KW-0812">Transmembrane</keyword>
<accession>A0A916WLR4</accession>
<evidence type="ECO:0000256" key="5">
    <source>
        <dbReference type="ARBA" id="ARBA00023136"/>
    </source>
</evidence>
<evidence type="ECO:0000313" key="9">
    <source>
        <dbReference type="Proteomes" id="UP000620596"/>
    </source>
</evidence>
<dbReference type="InterPro" id="IPR004797">
    <property type="entry name" value="Competence_ComEC/Rec2"/>
</dbReference>
<proteinExistence type="predicted"/>
<feature type="transmembrane region" description="Helical" evidence="6">
    <location>
        <begin position="512"/>
        <end position="532"/>
    </location>
</feature>
<feature type="transmembrane region" description="Helical" evidence="6">
    <location>
        <begin position="539"/>
        <end position="563"/>
    </location>
</feature>
<feature type="domain" description="Metallo-beta-lactamase" evidence="7">
    <location>
        <begin position="604"/>
        <end position="795"/>
    </location>
</feature>
<evidence type="ECO:0000259" key="7">
    <source>
        <dbReference type="SMART" id="SM00849"/>
    </source>
</evidence>
<dbReference type="InterPro" id="IPR036866">
    <property type="entry name" value="RibonucZ/Hydroxyglut_hydro"/>
</dbReference>
<dbReference type="SMART" id="SM00849">
    <property type="entry name" value="Lactamase_B"/>
    <property type="match status" value="1"/>
</dbReference>
<evidence type="ECO:0000313" key="8">
    <source>
        <dbReference type="EMBL" id="GGB12282.1"/>
    </source>
</evidence>
<dbReference type="GO" id="GO:0005886">
    <property type="term" value="C:plasma membrane"/>
    <property type="evidence" value="ECO:0007669"/>
    <property type="project" value="UniProtKB-SubCell"/>
</dbReference>
<protein>
    <submittedName>
        <fullName evidence="8">DNA internalization-related competence protein ComEC/Rec2</fullName>
    </submittedName>
</protein>
<evidence type="ECO:0000256" key="3">
    <source>
        <dbReference type="ARBA" id="ARBA00022692"/>
    </source>
</evidence>
<dbReference type="PANTHER" id="PTHR30619">
    <property type="entry name" value="DNA INTERNALIZATION/COMPETENCE PROTEIN COMEC/REC2"/>
    <property type="match status" value="1"/>
</dbReference>
<dbReference type="InterPro" id="IPR025405">
    <property type="entry name" value="DUF4131"/>
</dbReference>
<evidence type="ECO:0000256" key="1">
    <source>
        <dbReference type="ARBA" id="ARBA00004651"/>
    </source>
</evidence>
<reference evidence="8" key="2">
    <citation type="submission" date="2020-09" db="EMBL/GenBank/DDBJ databases">
        <authorList>
            <person name="Sun Q."/>
            <person name="Zhou Y."/>
        </authorList>
    </citation>
    <scope>NUCLEOTIDE SEQUENCE</scope>
    <source>
        <strain evidence="8">CGMCC 1.15322</strain>
    </source>
</reference>
<feature type="transmembrane region" description="Helical" evidence="6">
    <location>
        <begin position="445"/>
        <end position="461"/>
    </location>
</feature>
<keyword evidence="4 6" id="KW-1133">Transmembrane helix</keyword>
<dbReference type="CDD" id="cd07731">
    <property type="entry name" value="ComA-like_MBL-fold"/>
    <property type="match status" value="1"/>
</dbReference>
<feature type="transmembrane region" description="Helical" evidence="6">
    <location>
        <begin position="468"/>
        <end position="492"/>
    </location>
</feature>
<organism evidence="8 9">
    <name type="scientific">Polaromonas eurypsychrophila</name>
    <dbReference type="NCBI Taxonomy" id="1614635"/>
    <lineage>
        <taxon>Bacteria</taxon>
        <taxon>Pseudomonadati</taxon>
        <taxon>Pseudomonadota</taxon>
        <taxon>Betaproteobacteria</taxon>
        <taxon>Burkholderiales</taxon>
        <taxon>Comamonadaceae</taxon>
        <taxon>Polaromonas</taxon>
    </lineage>
</organism>
<comment type="subcellular location">
    <subcellularLocation>
        <location evidence="1">Cell membrane</location>
        <topology evidence="1">Multi-pass membrane protein</topology>
    </subcellularLocation>
</comment>
<dbReference type="InterPro" id="IPR052159">
    <property type="entry name" value="Competence_DNA_uptake"/>
</dbReference>